<dbReference type="AlphaFoldDB" id="X0RNQ1"/>
<organism evidence="2">
    <name type="scientific">marine sediment metagenome</name>
    <dbReference type="NCBI Taxonomy" id="412755"/>
    <lineage>
        <taxon>unclassified sequences</taxon>
        <taxon>metagenomes</taxon>
        <taxon>ecological metagenomes</taxon>
    </lineage>
</organism>
<evidence type="ECO:0000256" key="1">
    <source>
        <dbReference type="SAM" id="Phobius"/>
    </source>
</evidence>
<accession>X0RNQ1</accession>
<gene>
    <name evidence="2" type="ORF">S01H1_02683</name>
</gene>
<proteinExistence type="predicted"/>
<name>X0RNQ1_9ZZZZ</name>
<keyword evidence="1" id="KW-1133">Transmembrane helix</keyword>
<dbReference type="EMBL" id="BARS01001336">
    <property type="protein sequence ID" value="GAF70413.1"/>
    <property type="molecule type" value="Genomic_DNA"/>
</dbReference>
<feature type="transmembrane region" description="Helical" evidence="1">
    <location>
        <begin position="22"/>
        <end position="39"/>
    </location>
</feature>
<sequence length="44" mass="5278">MIFQIDYWAIIRGFFNWVSESAAIMMVLSGIMAITWFGYEKKRR</sequence>
<keyword evidence="1" id="KW-0472">Membrane</keyword>
<comment type="caution">
    <text evidence="2">The sequence shown here is derived from an EMBL/GenBank/DDBJ whole genome shotgun (WGS) entry which is preliminary data.</text>
</comment>
<feature type="non-terminal residue" evidence="2">
    <location>
        <position position="44"/>
    </location>
</feature>
<protein>
    <submittedName>
        <fullName evidence="2">Uncharacterized protein</fullName>
    </submittedName>
</protein>
<reference evidence="2" key="1">
    <citation type="journal article" date="2014" name="Front. Microbiol.">
        <title>High frequency of phylogenetically diverse reductive dehalogenase-homologous genes in deep subseafloor sedimentary metagenomes.</title>
        <authorList>
            <person name="Kawai M."/>
            <person name="Futagami T."/>
            <person name="Toyoda A."/>
            <person name="Takaki Y."/>
            <person name="Nishi S."/>
            <person name="Hori S."/>
            <person name="Arai W."/>
            <person name="Tsubouchi T."/>
            <person name="Morono Y."/>
            <person name="Uchiyama I."/>
            <person name="Ito T."/>
            <person name="Fujiyama A."/>
            <person name="Inagaki F."/>
            <person name="Takami H."/>
        </authorList>
    </citation>
    <scope>NUCLEOTIDE SEQUENCE</scope>
    <source>
        <strain evidence="2">Expedition CK06-06</strain>
    </source>
</reference>
<keyword evidence="1" id="KW-0812">Transmembrane</keyword>
<evidence type="ECO:0000313" key="2">
    <source>
        <dbReference type="EMBL" id="GAF70413.1"/>
    </source>
</evidence>